<keyword evidence="4" id="KW-0812">Transmembrane</keyword>
<protein>
    <submittedName>
        <fullName evidence="5">Spore germination protein</fullName>
    </submittedName>
</protein>
<dbReference type="InterPro" id="IPR004995">
    <property type="entry name" value="Spore_Ger"/>
</dbReference>
<dbReference type="GO" id="GO:0016020">
    <property type="term" value="C:membrane"/>
    <property type="evidence" value="ECO:0007669"/>
    <property type="project" value="InterPro"/>
</dbReference>
<reference evidence="5 6" key="1">
    <citation type="submission" date="2019-07" db="EMBL/GenBank/DDBJ databases">
        <title>Characterization of Brevibacillus brevis HK544, as a potential biocontrol agent.</title>
        <authorList>
            <person name="Kim H."/>
        </authorList>
    </citation>
    <scope>NUCLEOTIDE SEQUENCE [LARGE SCALE GENOMIC DNA]</scope>
    <source>
        <strain evidence="5 6">HK544</strain>
    </source>
</reference>
<name>A0A517I556_BREBE</name>
<dbReference type="GO" id="GO:0009847">
    <property type="term" value="P:spore germination"/>
    <property type="evidence" value="ECO:0007669"/>
    <property type="project" value="InterPro"/>
</dbReference>
<gene>
    <name evidence="5" type="ORF">FPS98_08590</name>
</gene>
<dbReference type="PANTHER" id="PTHR22550:SF16">
    <property type="entry name" value="SPORE GERMINATION PROTEIN"/>
    <property type="match status" value="1"/>
</dbReference>
<proteinExistence type="inferred from homology"/>
<sequence length="511" mass="57049">MRHTFTRVGKRLRMKDWEYSSNDAVVSTDLLMNLKRLQASFCHAPDIITNKFMINQTNTSALLVYLEGMVDKAMINNNILKPLLFESIAFSDISKLELTVGSKKVVQSWREVEQAILNGYSVLFVEGETSCLLLGTQGWPERSIDEPVTESVVKGSRQSFVESLGQNISMVRRYIPDRALIIRETQAGRRSKTNIALLYLGDVMNDDILEELEERIARIDIDAIINIGELEELIESNPYTPFPQFITTERPDSVASHILQGRIAIVVDHSPWALIGPITLASLFQSPDDYSNRWIISSFIRLLRFVSFFISVLLPALYIAALTFHYEIIPLDLILSIGESRERVPIPPFLEAIIMEITLEMLREAGLRLPSKIGQTVGIVGGIVIGQAAVSAGIVSNIMVIVVAATGIASFILPNPDLAAAVRILRFPMMIVAYLFGIVGIVIGLMVLVIHLISLESLGTPYGSPFAPVHLEAWRDGFIRLPIWSLIKRPQSNRPKQAIRQRKQTSSGDDR</sequence>
<comment type="similarity">
    <text evidence="1">Belongs to the GerABKA family.</text>
</comment>
<dbReference type="InterPro" id="IPR050768">
    <property type="entry name" value="UPF0353/GerABKA_families"/>
</dbReference>
<dbReference type="PIRSF" id="PIRSF005690">
    <property type="entry name" value="GerBA"/>
    <property type="match status" value="1"/>
</dbReference>
<dbReference type="Proteomes" id="UP000317713">
    <property type="component" value="Chromosome"/>
</dbReference>
<evidence type="ECO:0000256" key="1">
    <source>
        <dbReference type="ARBA" id="ARBA00005278"/>
    </source>
</evidence>
<feature type="transmembrane region" description="Helical" evidence="4">
    <location>
        <begin position="302"/>
        <end position="324"/>
    </location>
</feature>
<feature type="transmembrane region" description="Helical" evidence="4">
    <location>
        <begin position="431"/>
        <end position="453"/>
    </location>
</feature>
<dbReference type="Pfam" id="PF03323">
    <property type="entry name" value="GerA"/>
    <property type="match status" value="1"/>
</dbReference>
<feature type="transmembrane region" description="Helical" evidence="4">
    <location>
        <begin position="383"/>
        <end position="411"/>
    </location>
</feature>
<dbReference type="EMBL" id="CP042161">
    <property type="protein sequence ID" value="QDS34033.1"/>
    <property type="molecule type" value="Genomic_DNA"/>
</dbReference>
<dbReference type="PANTHER" id="PTHR22550">
    <property type="entry name" value="SPORE GERMINATION PROTEIN"/>
    <property type="match status" value="1"/>
</dbReference>
<accession>A0A517I556</accession>
<feature type="region of interest" description="Disordered" evidence="3">
    <location>
        <begin position="492"/>
        <end position="511"/>
    </location>
</feature>
<evidence type="ECO:0000256" key="3">
    <source>
        <dbReference type="SAM" id="MobiDB-lite"/>
    </source>
</evidence>
<evidence type="ECO:0000313" key="6">
    <source>
        <dbReference type="Proteomes" id="UP000317713"/>
    </source>
</evidence>
<evidence type="ECO:0000256" key="4">
    <source>
        <dbReference type="SAM" id="Phobius"/>
    </source>
</evidence>
<evidence type="ECO:0000256" key="2">
    <source>
        <dbReference type="ARBA" id="ARBA00023136"/>
    </source>
</evidence>
<keyword evidence="2 4" id="KW-0472">Membrane</keyword>
<evidence type="ECO:0000313" key="5">
    <source>
        <dbReference type="EMBL" id="QDS34033.1"/>
    </source>
</evidence>
<dbReference type="AlphaFoldDB" id="A0A517I556"/>
<organism evidence="5 6">
    <name type="scientific">Brevibacillus brevis</name>
    <name type="common">Bacillus brevis</name>
    <dbReference type="NCBI Taxonomy" id="1393"/>
    <lineage>
        <taxon>Bacteria</taxon>
        <taxon>Bacillati</taxon>
        <taxon>Bacillota</taxon>
        <taxon>Bacilli</taxon>
        <taxon>Bacillales</taxon>
        <taxon>Paenibacillaceae</taxon>
        <taxon>Brevibacillus</taxon>
    </lineage>
</organism>
<keyword evidence="4" id="KW-1133">Transmembrane helix</keyword>
<dbReference type="RefSeq" id="WP_144615268.1">
    <property type="nucleotide sequence ID" value="NZ_CP042161.1"/>
</dbReference>